<comment type="caution">
    <text evidence="1">The sequence shown here is derived from an EMBL/GenBank/DDBJ whole genome shotgun (WGS) entry which is preliminary data.</text>
</comment>
<proteinExistence type="predicted"/>
<dbReference type="AlphaFoldDB" id="A0A151MIV5"/>
<evidence type="ECO:0000313" key="1">
    <source>
        <dbReference type="EMBL" id="KYO24447.1"/>
    </source>
</evidence>
<accession>A0A151MIV5</accession>
<keyword evidence="2" id="KW-1185">Reference proteome</keyword>
<protein>
    <submittedName>
        <fullName evidence="1">Uncharacterized protein</fullName>
    </submittedName>
</protein>
<name>A0A151MIV5_ALLMI</name>
<evidence type="ECO:0000313" key="2">
    <source>
        <dbReference type="Proteomes" id="UP000050525"/>
    </source>
</evidence>
<organism evidence="1 2">
    <name type="scientific">Alligator mississippiensis</name>
    <name type="common">American alligator</name>
    <dbReference type="NCBI Taxonomy" id="8496"/>
    <lineage>
        <taxon>Eukaryota</taxon>
        <taxon>Metazoa</taxon>
        <taxon>Chordata</taxon>
        <taxon>Craniata</taxon>
        <taxon>Vertebrata</taxon>
        <taxon>Euteleostomi</taxon>
        <taxon>Archelosauria</taxon>
        <taxon>Archosauria</taxon>
        <taxon>Crocodylia</taxon>
        <taxon>Alligatoridae</taxon>
        <taxon>Alligatorinae</taxon>
        <taxon>Alligator</taxon>
    </lineage>
</organism>
<sequence>MDEGKSGGKGKEIGKENCSETGMMESRVFKVLGLQPCENSEVDSLALYSELIRAGLEPAGLLYPRLYRKQSAAKLQYIISERARLNCFSPCLFLYR</sequence>
<gene>
    <name evidence="1" type="ORF">Y1Q_0002068</name>
</gene>
<dbReference type="EMBL" id="AKHW03006071">
    <property type="protein sequence ID" value="KYO24447.1"/>
    <property type="molecule type" value="Genomic_DNA"/>
</dbReference>
<reference evidence="1 2" key="1">
    <citation type="journal article" date="2012" name="Genome Biol.">
        <title>Sequencing three crocodilian genomes to illuminate the evolution of archosaurs and amniotes.</title>
        <authorList>
            <person name="St John J.A."/>
            <person name="Braun E.L."/>
            <person name="Isberg S.R."/>
            <person name="Miles L.G."/>
            <person name="Chong A.Y."/>
            <person name="Gongora J."/>
            <person name="Dalzell P."/>
            <person name="Moran C."/>
            <person name="Bed'hom B."/>
            <person name="Abzhanov A."/>
            <person name="Burgess S.C."/>
            <person name="Cooksey A.M."/>
            <person name="Castoe T.A."/>
            <person name="Crawford N.G."/>
            <person name="Densmore L.D."/>
            <person name="Drew J.C."/>
            <person name="Edwards S.V."/>
            <person name="Faircloth B.C."/>
            <person name="Fujita M.K."/>
            <person name="Greenwold M.J."/>
            <person name="Hoffmann F.G."/>
            <person name="Howard J.M."/>
            <person name="Iguchi T."/>
            <person name="Janes D.E."/>
            <person name="Khan S.Y."/>
            <person name="Kohno S."/>
            <person name="de Koning A.J."/>
            <person name="Lance S.L."/>
            <person name="McCarthy F.M."/>
            <person name="McCormack J.E."/>
            <person name="Merchant M.E."/>
            <person name="Peterson D.G."/>
            <person name="Pollock D.D."/>
            <person name="Pourmand N."/>
            <person name="Raney B.J."/>
            <person name="Roessler K.A."/>
            <person name="Sanford J.R."/>
            <person name="Sawyer R.H."/>
            <person name="Schmidt C.J."/>
            <person name="Triplett E.W."/>
            <person name="Tuberville T.D."/>
            <person name="Venegas-Anaya M."/>
            <person name="Howard J.T."/>
            <person name="Jarvis E.D."/>
            <person name="Guillette L.J.Jr."/>
            <person name="Glenn T.C."/>
            <person name="Green R.E."/>
            <person name="Ray D.A."/>
        </authorList>
    </citation>
    <scope>NUCLEOTIDE SEQUENCE [LARGE SCALE GENOMIC DNA]</scope>
    <source>
        <strain evidence="1">KSC_2009_1</strain>
    </source>
</reference>
<dbReference type="Proteomes" id="UP000050525">
    <property type="component" value="Unassembled WGS sequence"/>
</dbReference>